<feature type="compositionally biased region" description="Basic and acidic residues" evidence="2">
    <location>
        <begin position="689"/>
        <end position="703"/>
    </location>
</feature>
<organism evidence="3 4">
    <name type="scientific">Thelephora terrestris</name>
    <dbReference type="NCBI Taxonomy" id="56493"/>
    <lineage>
        <taxon>Eukaryota</taxon>
        <taxon>Fungi</taxon>
        <taxon>Dikarya</taxon>
        <taxon>Basidiomycota</taxon>
        <taxon>Agaricomycotina</taxon>
        <taxon>Agaricomycetes</taxon>
        <taxon>Thelephorales</taxon>
        <taxon>Thelephoraceae</taxon>
        <taxon>Thelephora</taxon>
    </lineage>
</organism>
<comment type="caution">
    <text evidence="3">The sequence shown here is derived from an EMBL/GenBank/DDBJ whole genome shotgun (WGS) entry which is preliminary data.</text>
</comment>
<feature type="compositionally biased region" description="Pro residues" evidence="2">
    <location>
        <begin position="255"/>
        <end position="297"/>
    </location>
</feature>
<feature type="region of interest" description="Disordered" evidence="2">
    <location>
        <begin position="253"/>
        <end position="299"/>
    </location>
</feature>
<feature type="compositionally biased region" description="Polar residues" evidence="2">
    <location>
        <begin position="316"/>
        <end position="333"/>
    </location>
</feature>
<evidence type="ECO:0000313" key="4">
    <source>
        <dbReference type="Proteomes" id="UP000736335"/>
    </source>
</evidence>
<dbReference type="PANTHER" id="PTHR48148">
    <property type="entry name" value="KERATINOCYTE PROLINE-RICH PROTEIN"/>
    <property type="match status" value="1"/>
</dbReference>
<dbReference type="PANTHER" id="PTHR48148:SF3">
    <property type="entry name" value="KERATINOCYTE PROLINE-RICH PROTEIN"/>
    <property type="match status" value="1"/>
</dbReference>
<feature type="region of interest" description="Disordered" evidence="2">
    <location>
        <begin position="313"/>
        <end position="339"/>
    </location>
</feature>
<gene>
    <name evidence="3" type="ORF">BJ322DRAFT_721232</name>
</gene>
<keyword evidence="1" id="KW-0175">Coiled coil</keyword>
<dbReference type="Gene3D" id="1.10.287.1490">
    <property type="match status" value="1"/>
</dbReference>
<proteinExistence type="predicted"/>
<evidence type="ECO:0000256" key="2">
    <source>
        <dbReference type="SAM" id="MobiDB-lite"/>
    </source>
</evidence>
<reference evidence="3" key="2">
    <citation type="submission" date="2020-11" db="EMBL/GenBank/DDBJ databases">
        <authorList>
            <consortium name="DOE Joint Genome Institute"/>
            <person name="Kuo A."/>
            <person name="Miyauchi S."/>
            <person name="Kiss E."/>
            <person name="Drula E."/>
            <person name="Kohler A."/>
            <person name="Sanchez-Garcia M."/>
            <person name="Andreopoulos B."/>
            <person name="Barry K.W."/>
            <person name="Bonito G."/>
            <person name="Buee M."/>
            <person name="Carver A."/>
            <person name="Chen C."/>
            <person name="Cichocki N."/>
            <person name="Clum A."/>
            <person name="Culley D."/>
            <person name="Crous P.W."/>
            <person name="Fauchery L."/>
            <person name="Girlanda M."/>
            <person name="Hayes R."/>
            <person name="Keri Z."/>
            <person name="Labutti K."/>
            <person name="Lipzen A."/>
            <person name="Lombard V."/>
            <person name="Magnuson J."/>
            <person name="Maillard F."/>
            <person name="Morin E."/>
            <person name="Murat C."/>
            <person name="Nolan M."/>
            <person name="Ohm R."/>
            <person name="Pangilinan J."/>
            <person name="Pereira M."/>
            <person name="Perotto S."/>
            <person name="Peter M."/>
            <person name="Riley R."/>
            <person name="Sitrit Y."/>
            <person name="Stielow B."/>
            <person name="Szollosi G."/>
            <person name="Zifcakova L."/>
            <person name="Stursova M."/>
            <person name="Spatafora J.W."/>
            <person name="Tedersoo L."/>
            <person name="Vaario L.-M."/>
            <person name="Yamada A."/>
            <person name="Yan M."/>
            <person name="Wang P."/>
            <person name="Xu J."/>
            <person name="Bruns T."/>
            <person name="Baldrian P."/>
            <person name="Vilgalys R."/>
            <person name="Henrissat B."/>
            <person name="Grigoriev I.V."/>
            <person name="Hibbett D."/>
            <person name="Nagy L.G."/>
            <person name="Martin F.M."/>
        </authorList>
    </citation>
    <scope>NUCLEOTIDE SEQUENCE</scope>
    <source>
        <strain evidence="3">UH-Tt-Lm1</strain>
    </source>
</reference>
<dbReference type="AlphaFoldDB" id="A0A9P6HHN7"/>
<accession>A0A9P6HHN7</accession>
<evidence type="ECO:0000256" key="1">
    <source>
        <dbReference type="SAM" id="Coils"/>
    </source>
</evidence>
<evidence type="ECO:0000313" key="3">
    <source>
        <dbReference type="EMBL" id="KAF9787421.1"/>
    </source>
</evidence>
<feature type="coiled-coil region" evidence="1">
    <location>
        <begin position="139"/>
        <end position="173"/>
    </location>
</feature>
<dbReference type="Proteomes" id="UP000736335">
    <property type="component" value="Unassembled WGS sequence"/>
</dbReference>
<protein>
    <submittedName>
        <fullName evidence="3">Uncharacterized protein</fullName>
    </submittedName>
</protein>
<sequence length="872" mass="95957">MSSLRLFLDYLWPPPLFSHPMVVSQQRDSSDNLPFFMNRHDLIQYSTHPFQVPTVVRHRTLRRKRAESVDCAQQGPLSAFSDPISSSPRQSPDPADTPHPNLRELRDRRRADEDPALAKGFGRRIHDLDISYNEQRKLAEDRQHRISFLEKENVDLRAKLDSTQKRLQVLQSANTSFASNVTKLEREVQAVRTQHASCKTRISSAETRYTTLLAANNVLQNSYNDLRSSHQALQSASTSVQLSHSALLFSTSTPYTPPLPIPRRLTPPPPNSPIDRPAIPPVPPVPTPVPLPAPPRPQLQLKPKQLDVITPPVISRESSTQTSPTSAGTTFSRSSDDSHVSRLKTLLNDRTSELNTLQAFLSKHDEWSGAQVVEAVNDLNGELARLASAVSESFVVGSDIDSDCSDNASVGTRSSLSLPIDRSVQEVHGRLKEALGSTFYHLVFTSPDPPSDPSMLVQYAIQAWEVWCCSQILDGFCFGLPSEVERLLTDVWENMKREELQPMSSRWRGLTHEYLRGVLAAPTPRSSQLPTPPASPSISALYRSRSNEPLSIRTLRERELFDLNVRGILAILSGVGLEVDQGPLPPPTRRSPASRGSLSTVPDGNAINATKVVDQFGEALKRIQEQAIELGRVTKEGVMSGWFDVTSVPGAVALPAPASPPSPSPSQHVWTPQVKSPQKGARRATVDIPPRRPDSAAGDRRMSESSLALSPSLLHTSPQPSRKATPSPNPDRTPTHTPNISRSPNLDRPYPPSPSSLYVPQTPPSRPGSARPRDGKAIVRKFDPDTMDNVFKGFVSEDAESVVMCTVEFGLDCMRKVVSDEDLGVVFSPIDSPVTLPGLGTSERGASQTETMERRTLVKPKVLLESVIEFMG</sequence>
<dbReference type="OrthoDB" id="3222645at2759"/>
<feature type="compositionally biased region" description="Low complexity" evidence="2">
    <location>
        <begin position="704"/>
        <end position="717"/>
    </location>
</feature>
<keyword evidence="4" id="KW-1185">Reference proteome</keyword>
<dbReference type="EMBL" id="WIUZ02000005">
    <property type="protein sequence ID" value="KAF9787421.1"/>
    <property type="molecule type" value="Genomic_DNA"/>
</dbReference>
<feature type="compositionally biased region" description="Basic and acidic residues" evidence="2">
    <location>
        <begin position="101"/>
        <end position="113"/>
    </location>
</feature>
<dbReference type="SUPFAM" id="SSF57997">
    <property type="entry name" value="Tropomyosin"/>
    <property type="match status" value="1"/>
</dbReference>
<feature type="region of interest" description="Disordered" evidence="2">
    <location>
        <begin position="66"/>
        <end position="118"/>
    </location>
</feature>
<feature type="compositionally biased region" description="Polar residues" evidence="2">
    <location>
        <begin position="667"/>
        <end position="676"/>
    </location>
</feature>
<name>A0A9P6HHN7_9AGAM</name>
<feature type="compositionally biased region" description="Polar residues" evidence="2">
    <location>
        <begin position="718"/>
        <end position="744"/>
    </location>
</feature>
<reference evidence="3" key="1">
    <citation type="journal article" date="2020" name="Nat. Commun.">
        <title>Large-scale genome sequencing of mycorrhizal fungi provides insights into the early evolution of symbiotic traits.</title>
        <authorList>
            <person name="Miyauchi S."/>
            <person name="Kiss E."/>
            <person name="Kuo A."/>
            <person name="Drula E."/>
            <person name="Kohler A."/>
            <person name="Sanchez-Garcia M."/>
            <person name="Morin E."/>
            <person name="Andreopoulos B."/>
            <person name="Barry K.W."/>
            <person name="Bonito G."/>
            <person name="Buee M."/>
            <person name="Carver A."/>
            <person name="Chen C."/>
            <person name="Cichocki N."/>
            <person name="Clum A."/>
            <person name="Culley D."/>
            <person name="Crous P.W."/>
            <person name="Fauchery L."/>
            <person name="Girlanda M."/>
            <person name="Hayes R.D."/>
            <person name="Keri Z."/>
            <person name="LaButti K."/>
            <person name="Lipzen A."/>
            <person name="Lombard V."/>
            <person name="Magnuson J."/>
            <person name="Maillard F."/>
            <person name="Murat C."/>
            <person name="Nolan M."/>
            <person name="Ohm R.A."/>
            <person name="Pangilinan J."/>
            <person name="Pereira M.F."/>
            <person name="Perotto S."/>
            <person name="Peter M."/>
            <person name="Pfister S."/>
            <person name="Riley R."/>
            <person name="Sitrit Y."/>
            <person name="Stielow J.B."/>
            <person name="Szollosi G."/>
            <person name="Zifcakova L."/>
            <person name="Stursova M."/>
            <person name="Spatafora J.W."/>
            <person name="Tedersoo L."/>
            <person name="Vaario L.M."/>
            <person name="Yamada A."/>
            <person name="Yan M."/>
            <person name="Wang P."/>
            <person name="Xu J."/>
            <person name="Bruns T."/>
            <person name="Baldrian P."/>
            <person name="Vilgalys R."/>
            <person name="Dunand C."/>
            <person name="Henrissat B."/>
            <person name="Grigoriev I.V."/>
            <person name="Hibbett D."/>
            <person name="Nagy L.G."/>
            <person name="Martin F.M."/>
        </authorList>
    </citation>
    <scope>NUCLEOTIDE SEQUENCE</scope>
    <source>
        <strain evidence="3">UH-Tt-Lm1</strain>
    </source>
</reference>
<feature type="region of interest" description="Disordered" evidence="2">
    <location>
        <begin position="579"/>
        <end position="603"/>
    </location>
</feature>
<feature type="region of interest" description="Disordered" evidence="2">
    <location>
        <begin position="654"/>
        <end position="775"/>
    </location>
</feature>